<feature type="coiled-coil region" evidence="9">
    <location>
        <begin position="244"/>
        <end position="275"/>
    </location>
</feature>
<evidence type="ECO:0008006" key="15">
    <source>
        <dbReference type="Google" id="ProtNLM"/>
    </source>
</evidence>
<feature type="region of interest" description="Disordered" evidence="10">
    <location>
        <begin position="1"/>
        <end position="198"/>
    </location>
</feature>
<keyword evidence="4" id="KW-0378">Hydrolase</keyword>
<dbReference type="SMART" id="SM00487">
    <property type="entry name" value="DEXDc"/>
    <property type="match status" value="1"/>
</dbReference>
<evidence type="ECO:0000256" key="9">
    <source>
        <dbReference type="SAM" id="Coils"/>
    </source>
</evidence>
<reference evidence="13" key="1">
    <citation type="journal article" date="2023" name="Mol. Biol. Evol.">
        <title>Third-Generation Sequencing Reveals the Adaptive Role of the Epigenome in Three Deep-Sea Polychaetes.</title>
        <authorList>
            <person name="Perez M."/>
            <person name="Aroh O."/>
            <person name="Sun Y."/>
            <person name="Lan Y."/>
            <person name="Juniper S.K."/>
            <person name="Young C.R."/>
            <person name="Angers B."/>
            <person name="Qian P.Y."/>
        </authorList>
    </citation>
    <scope>NUCLEOTIDE SEQUENCE</scope>
    <source>
        <strain evidence="13">R07B-5</strain>
    </source>
</reference>
<evidence type="ECO:0000256" key="7">
    <source>
        <dbReference type="ARBA" id="ARBA00023125"/>
    </source>
</evidence>
<evidence type="ECO:0000313" key="14">
    <source>
        <dbReference type="Proteomes" id="UP001209878"/>
    </source>
</evidence>
<dbReference type="InterPro" id="IPR044574">
    <property type="entry name" value="ARIP4-like"/>
</dbReference>
<dbReference type="PROSITE" id="PS51192">
    <property type="entry name" value="HELICASE_ATP_BIND_1"/>
    <property type="match status" value="1"/>
</dbReference>
<feature type="compositionally biased region" description="Basic and acidic residues" evidence="10">
    <location>
        <begin position="472"/>
        <end position="498"/>
    </location>
</feature>
<evidence type="ECO:0000256" key="5">
    <source>
        <dbReference type="ARBA" id="ARBA00022806"/>
    </source>
</evidence>
<evidence type="ECO:0000259" key="11">
    <source>
        <dbReference type="PROSITE" id="PS51192"/>
    </source>
</evidence>
<feature type="compositionally biased region" description="Acidic residues" evidence="10">
    <location>
        <begin position="581"/>
        <end position="594"/>
    </location>
</feature>
<accession>A0AAD9L393</accession>
<keyword evidence="7" id="KW-0238">DNA-binding</keyword>
<dbReference type="GO" id="GO:0005634">
    <property type="term" value="C:nucleus"/>
    <property type="evidence" value="ECO:0007669"/>
    <property type="project" value="UniProtKB-SubCell"/>
</dbReference>
<evidence type="ECO:0000256" key="8">
    <source>
        <dbReference type="ARBA" id="ARBA00023242"/>
    </source>
</evidence>
<keyword evidence="8" id="KW-0539">Nucleus</keyword>
<dbReference type="InterPro" id="IPR014001">
    <property type="entry name" value="Helicase_ATP-bd"/>
</dbReference>
<keyword evidence="6" id="KW-0067">ATP-binding</keyword>
<organism evidence="13 14">
    <name type="scientific">Ridgeia piscesae</name>
    <name type="common">Tubeworm</name>
    <dbReference type="NCBI Taxonomy" id="27915"/>
    <lineage>
        <taxon>Eukaryota</taxon>
        <taxon>Metazoa</taxon>
        <taxon>Spiralia</taxon>
        <taxon>Lophotrochozoa</taxon>
        <taxon>Annelida</taxon>
        <taxon>Polychaeta</taxon>
        <taxon>Sedentaria</taxon>
        <taxon>Canalipalpata</taxon>
        <taxon>Sabellida</taxon>
        <taxon>Siboglinidae</taxon>
        <taxon>Ridgeia</taxon>
    </lineage>
</organism>
<dbReference type="InterPro" id="IPR049730">
    <property type="entry name" value="SNF2/RAD54-like_C"/>
</dbReference>
<evidence type="ECO:0000256" key="4">
    <source>
        <dbReference type="ARBA" id="ARBA00022801"/>
    </source>
</evidence>
<dbReference type="Gene3D" id="3.40.50.300">
    <property type="entry name" value="P-loop containing nucleotide triphosphate hydrolases"/>
    <property type="match status" value="1"/>
</dbReference>
<protein>
    <recommendedName>
        <fullName evidence="15">Transcriptional regulator ATRX</fullName>
    </recommendedName>
</protein>
<feature type="compositionally biased region" description="Polar residues" evidence="10">
    <location>
        <begin position="407"/>
        <end position="428"/>
    </location>
</feature>
<dbReference type="InterPro" id="IPR038718">
    <property type="entry name" value="SNF2-like_sf"/>
</dbReference>
<evidence type="ECO:0000313" key="13">
    <source>
        <dbReference type="EMBL" id="KAK2181770.1"/>
    </source>
</evidence>
<dbReference type="EMBL" id="JAODUO010000382">
    <property type="protein sequence ID" value="KAK2181770.1"/>
    <property type="molecule type" value="Genomic_DNA"/>
</dbReference>
<name>A0AAD9L393_RIDPI</name>
<dbReference type="GO" id="GO:0005524">
    <property type="term" value="F:ATP binding"/>
    <property type="evidence" value="ECO:0007669"/>
    <property type="project" value="UniProtKB-KW"/>
</dbReference>
<dbReference type="Pfam" id="PF00176">
    <property type="entry name" value="SNF2-rel_dom"/>
    <property type="match status" value="1"/>
</dbReference>
<gene>
    <name evidence="13" type="ORF">NP493_382g00031</name>
</gene>
<evidence type="ECO:0000256" key="2">
    <source>
        <dbReference type="ARBA" id="ARBA00007025"/>
    </source>
</evidence>
<dbReference type="SUPFAM" id="SSF52540">
    <property type="entry name" value="P-loop containing nucleoside triphosphate hydrolases"/>
    <property type="match status" value="2"/>
</dbReference>
<dbReference type="PANTHER" id="PTHR45797:SF3">
    <property type="entry name" value="TRANSCRIPTIONAL REGULATOR ATRX HOMOLOG"/>
    <property type="match status" value="1"/>
</dbReference>
<feature type="domain" description="Helicase ATP-binding" evidence="11">
    <location>
        <begin position="701"/>
        <end position="886"/>
    </location>
</feature>
<dbReference type="Gene3D" id="3.40.50.10810">
    <property type="entry name" value="Tandem AAA-ATPase domain"/>
    <property type="match status" value="1"/>
</dbReference>
<dbReference type="GO" id="GO:0004386">
    <property type="term" value="F:helicase activity"/>
    <property type="evidence" value="ECO:0007669"/>
    <property type="project" value="UniProtKB-KW"/>
</dbReference>
<evidence type="ECO:0000256" key="10">
    <source>
        <dbReference type="SAM" id="MobiDB-lite"/>
    </source>
</evidence>
<dbReference type="PANTHER" id="PTHR45797">
    <property type="entry name" value="RAD54-LIKE"/>
    <property type="match status" value="1"/>
</dbReference>
<dbReference type="InterPro" id="IPR001650">
    <property type="entry name" value="Helicase_C-like"/>
</dbReference>
<dbReference type="InterPro" id="IPR000330">
    <property type="entry name" value="SNF2_N"/>
</dbReference>
<feature type="region of interest" description="Disordered" evidence="10">
    <location>
        <begin position="1015"/>
        <end position="1097"/>
    </location>
</feature>
<feature type="compositionally biased region" description="Basic residues" evidence="10">
    <location>
        <begin position="504"/>
        <end position="516"/>
    </location>
</feature>
<sequence>MEYGRKDAKIRIGMRRTRSEQKVPSVHCTRQVRHLGKHCHPDESHRKSTGAGSKRRCPAEEEAKGSSTHRRLNQHAHHDGGAAKVKGSVAGGSRRRRAGESSSNTSDSPGSKKLAVHRTGQSSSEEHSDSVDVRLAQTDDTDSDSDVVVINKPRLSNRDMTKTQQRTVDDCQSARGSKRRVRSQNGVLDSGDNSEHDTIEGQLISSASDVDDSSEDAEVVFRGFPVESSSDVTSASSTRRNLRIVQLETELRQLKKSLRETVSKKNEEIGRLQNRLRWKDEQLEGMNELVNRNMLLEAKLKENVGQKENDVTKRLQNIKWKDKQIEGMSELSNRNMELEARIKALQGDKKDEQIEGMNELVNMNMELEARIKEILGDKKAYKKEVENAERERTEREARQKVADQEPESTSTVSKRASLKCRTTNSEANTSKDTSKDTNKDTRKDTSKDSSKDSSAKGSAKDTSSPSKATRTSSRDKGSHIHKDTSTPSKDSRAPDKDTGTPTRRSQKGLRRTRQKKGNNESGDMDDIDKLFIDSDVEGKDVDDKVEQKEKTTGKGETKKVEEKPKEKVEKQGKSAAKQDDGKEEEEEEEEDDDDSSQHKGRKQIHKLLPGQKLLGETKAAAKAEKVRRERLKKEHERHLVVTEKDPKTKQTVTTRLVLAFKKGTKSPLVEVNQRLIRRMKPHQVEAIEFLWDNLIESVDRLKSDDPGQGCILAHCMGLGKTLSVIGLVHTLLCSRVVSFKRCLVVCPLNTVLNWQHEWQKWLDKKDRLTVHELASCRNNHERVIKLLKWQKSGGVMIMGYQIFRILSSYSGRSQKTKTIFAETLIDPGKCPDIVVCDEGHILKNDASAISKSMNRIRTKKRVILTGTPLQNNLTEYHCMVSFVKPSLLGTRREFSNRFVNPITNGQHSDSTTADVRLMKRRAHVLHEMLDGCVQRRDYSALTKFLPPKHEYVIAVRLSPLQVALYRKYLELHVQTQEDGSVVKGVSLFSDYQNLMRIWTHPWVLRLDEIRQEKRAVYESDDDPDLLETSEEEEMEEDEEEEGEVTVSSAGESSEPNSGSDDIVEARTSRTRKGKKVSTGENESKEEEMDSDAPSGKKAKIVAGEGQSIDDGFASLQQKKEMAWWSSFVNEEQHKNCVELSGKLVLLFHIVKLAEQLGDKVLLFSQSLLTLDLIEQILTFKTEETQKKQKGKGNRKAEKGEMWVKEEDYLRMDGSTDPQQRKRFTNAFNDPKETRLRLFLISTRAGGLGINLERANRVIIFDASWNPSHDIQSIFRVYRFGQTKPVYVYRFLAQGTMEEKIYERQVTKETLSQRVVDEHQIDRHFTAHDLQELYRFTPDQVDAPDRSLRPTPVVPKDVVLAELLSGSREWIVQYHEHDSLLVNHPEEDLSEEERQAAWDEYEKEKQGLYSYPNMVMGFTGITGRPPVVGPSIGPSMGPGIGPMQIGQPPTAALANTTMQLLTTQHPKLNFQIAQLPRVVQEILKYNPNITAQELQSRLQAFLGMNARYSVPGHAMGPSSSQATSQPVMDGRSLLSTVTKSSTPSSGAGPSGMIVTPRMFLPGTSLVNLPSRLPAPGNVPAMAQQK</sequence>
<feature type="compositionally biased region" description="Basic and acidic residues" evidence="10">
    <location>
        <begin position="1"/>
        <end position="10"/>
    </location>
</feature>
<dbReference type="InterPro" id="IPR027417">
    <property type="entry name" value="P-loop_NTPase"/>
</dbReference>
<feature type="compositionally biased region" description="Basic and acidic residues" evidence="10">
    <location>
        <begin position="527"/>
        <end position="580"/>
    </location>
</feature>
<feature type="compositionally biased region" description="Low complexity" evidence="10">
    <location>
        <begin position="82"/>
        <end position="92"/>
    </location>
</feature>
<feature type="compositionally biased region" description="Low complexity" evidence="10">
    <location>
        <begin position="1044"/>
        <end position="1054"/>
    </location>
</feature>
<feature type="domain" description="Helicase C-terminal" evidence="12">
    <location>
        <begin position="1144"/>
        <end position="1328"/>
    </location>
</feature>
<evidence type="ECO:0000259" key="12">
    <source>
        <dbReference type="PROSITE" id="PS51194"/>
    </source>
</evidence>
<dbReference type="GO" id="GO:0016887">
    <property type="term" value="F:ATP hydrolysis activity"/>
    <property type="evidence" value="ECO:0007669"/>
    <property type="project" value="InterPro"/>
</dbReference>
<proteinExistence type="inferred from homology"/>
<dbReference type="Proteomes" id="UP001209878">
    <property type="component" value="Unassembled WGS sequence"/>
</dbReference>
<keyword evidence="5" id="KW-0347">Helicase</keyword>
<evidence type="ECO:0000256" key="1">
    <source>
        <dbReference type="ARBA" id="ARBA00004123"/>
    </source>
</evidence>
<feature type="compositionally biased region" description="Low complexity" evidence="10">
    <location>
        <begin position="455"/>
        <end position="464"/>
    </location>
</feature>
<dbReference type="GO" id="GO:0003677">
    <property type="term" value="F:DNA binding"/>
    <property type="evidence" value="ECO:0007669"/>
    <property type="project" value="UniProtKB-KW"/>
</dbReference>
<comment type="caution">
    <text evidence="13">The sequence shown here is derived from an EMBL/GenBank/DDBJ whole genome shotgun (WGS) entry which is preliminary data.</text>
</comment>
<comment type="subcellular location">
    <subcellularLocation>
        <location evidence="1">Nucleus</location>
    </subcellularLocation>
</comment>
<feature type="compositionally biased region" description="Acidic residues" evidence="10">
    <location>
        <begin position="1018"/>
        <end position="1043"/>
    </location>
</feature>
<keyword evidence="3" id="KW-0547">Nucleotide-binding</keyword>
<evidence type="ECO:0000256" key="6">
    <source>
        <dbReference type="ARBA" id="ARBA00022840"/>
    </source>
</evidence>
<keyword evidence="9" id="KW-0175">Coiled coil</keyword>
<feature type="compositionally biased region" description="Basic and acidic residues" evidence="10">
    <location>
        <begin position="619"/>
        <end position="637"/>
    </location>
</feature>
<dbReference type="Pfam" id="PF00271">
    <property type="entry name" value="Helicase_C"/>
    <property type="match status" value="1"/>
</dbReference>
<dbReference type="CDD" id="cd18793">
    <property type="entry name" value="SF2_C_SNF"/>
    <property type="match status" value="1"/>
</dbReference>
<feature type="region of interest" description="Disordered" evidence="10">
    <location>
        <begin position="386"/>
        <end position="637"/>
    </location>
</feature>
<feature type="compositionally biased region" description="Basic and acidic residues" evidence="10">
    <location>
        <begin position="386"/>
        <end position="403"/>
    </location>
</feature>
<comment type="similarity">
    <text evidence="2">Belongs to the SNF2/RAD54 helicase family.</text>
</comment>
<evidence type="ECO:0000256" key="3">
    <source>
        <dbReference type="ARBA" id="ARBA00022741"/>
    </source>
</evidence>
<dbReference type="SMART" id="SM00490">
    <property type="entry name" value="HELICc"/>
    <property type="match status" value="1"/>
</dbReference>
<feature type="compositionally biased region" description="Basic and acidic residues" evidence="10">
    <location>
        <begin position="432"/>
        <end position="454"/>
    </location>
</feature>
<keyword evidence="14" id="KW-1185">Reference proteome</keyword>
<dbReference type="PROSITE" id="PS51194">
    <property type="entry name" value="HELICASE_CTER"/>
    <property type="match status" value="1"/>
</dbReference>